<accession>A0A7J7L3Q8</accession>
<sequence length="136" mass="15995">MHIETTGNYHKLYLRDKKNMLAPLLEVGILMISFHGLYLKKNFFKIQRLSPRDYFLMDIRRKVEGAFQDFLRLDVIDEWGRMIPNLERWPSSKGRKGFTEVARKVYSIGLKFRIHVMRGVSTQAVNANTPILDSFC</sequence>
<dbReference type="OrthoDB" id="5795902at2759"/>
<evidence type="ECO:0000313" key="2">
    <source>
        <dbReference type="EMBL" id="KAF6137198.1"/>
    </source>
</evidence>
<proteinExistence type="predicted"/>
<gene>
    <name evidence="2" type="ORF">GIB67_030962</name>
</gene>
<protein>
    <submittedName>
        <fullName evidence="2">Uncharacterized protein</fullName>
    </submittedName>
</protein>
<evidence type="ECO:0000313" key="3">
    <source>
        <dbReference type="Proteomes" id="UP000541444"/>
    </source>
</evidence>
<keyword evidence="3" id="KW-1185">Reference proteome</keyword>
<keyword evidence="1" id="KW-0472">Membrane</keyword>
<reference evidence="2 3" key="1">
    <citation type="journal article" date="2020" name="IScience">
        <title>Genome Sequencing of the Endangered Kingdonia uniflora (Circaeasteraceae, Ranunculales) Reveals Potential Mechanisms of Evolutionary Specialization.</title>
        <authorList>
            <person name="Sun Y."/>
            <person name="Deng T."/>
            <person name="Zhang A."/>
            <person name="Moore M.J."/>
            <person name="Landis J.B."/>
            <person name="Lin N."/>
            <person name="Zhang H."/>
            <person name="Zhang X."/>
            <person name="Huang J."/>
            <person name="Zhang X."/>
            <person name="Sun H."/>
            <person name="Wang H."/>
        </authorList>
    </citation>
    <scope>NUCLEOTIDE SEQUENCE [LARGE SCALE GENOMIC DNA]</scope>
    <source>
        <strain evidence="2">TB1705</strain>
        <tissue evidence="2">Leaf</tissue>
    </source>
</reference>
<comment type="caution">
    <text evidence="2">The sequence shown here is derived from an EMBL/GenBank/DDBJ whole genome shotgun (WGS) entry which is preliminary data.</text>
</comment>
<feature type="transmembrane region" description="Helical" evidence="1">
    <location>
        <begin position="20"/>
        <end position="39"/>
    </location>
</feature>
<dbReference type="AlphaFoldDB" id="A0A7J7L3Q8"/>
<keyword evidence="1" id="KW-0812">Transmembrane</keyword>
<evidence type="ECO:0000256" key="1">
    <source>
        <dbReference type="SAM" id="Phobius"/>
    </source>
</evidence>
<dbReference type="Gene3D" id="3.20.20.70">
    <property type="entry name" value="Aldolase class I"/>
    <property type="match status" value="1"/>
</dbReference>
<dbReference type="Proteomes" id="UP000541444">
    <property type="component" value="Unassembled WGS sequence"/>
</dbReference>
<organism evidence="2 3">
    <name type="scientific">Kingdonia uniflora</name>
    <dbReference type="NCBI Taxonomy" id="39325"/>
    <lineage>
        <taxon>Eukaryota</taxon>
        <taxon>Viridiplantae</taxon>
        <taxon>Streptophyta</taxon>
        <taxon>Embryophyta</taxon>
        <taxon>Tracheophyta</taxon>
        <taxon>Spermatophyta</taxon>
        <taxon>Magnoliopsida</taxon>
        <taxon>Ranunculales</taxon>
        <taxon>Circaeasteraceae</taxon>
        <taxon>Kingdonia</taxon>
    </lineage>
</organism>
<dbReference type="EMBL" id="JACGCM010002660">
    <property type="protein sequence ID" value="KAF6137198.1"/>
    <property type="molecule type" value="Genomic_DNA"/>
</dbReference>
<dbReference type="InterPro" id="IPR013785">
    <property type="entry name" value="Aldolase_TIM"/>
</dbReference>
<keyword evidence="1" id="KW-1133">Transmembrane helix</keyword>
<name>A0A7J7L3Q8_9MAGN</name>